<protein>
    <submittedName>
        <fullName evidence="1">Uncharacterized protein</fullName>
    </submittedName>
</protein>
<organism evidence="1 2">
    <name type="scientific">Brachionus plicatilis</name>
    <name type="common">Marine rotifer</name>
    <name type="synonym">Brachionus muelleri</name>
    <dbReference type="NCBI Taxonomy" id="10195"/>
    <lineage>
        <taxon>Eukaryota</taxon>
        <taxon>Metazoa</taxon>
        <taxon>Spiralia</taxon>
        <taxon>Gnathifera</taxon>
        <taxon>Rotifera</taxon>
        <taxon>Eurotatoria</taxon>
        <taxon>Monogononta</taxon>
        <taxon>Pseudotrocha</taxon>
        <taxon>Ploima</taxon>
        <taxon>Brachionidae</taxon>
        <taxon>Brachionus</taxon>
    </lineage>
</organism>
<evidence type="ECO:0000313" key="1">
    <source>
        <dbReference type="EMBL" id="RNA11800.1"/>
    </source>
</evidence>
<evidence type="ECO:0000313" key="2">
    <source>
        <dbReference type="Proteomes" id="UP000276133"/>
    </source>
</evidence>
<sequence length="132" mass="14690">MPFEHIIKGPFQCIAAIPTMPKFQSKIHKVIMSITMLNCLKNSVININVNKNSNINDEKASQPTTVITTTTPMKIDALAIDIHSLVPLESCESSLKGVYILKNLKIDLLAKYFMKKITQLSSIAFLVRLDGT</sequence>
<name>A0A3M7QKG6_BRAPC</name>
<proteinExistence type="predicted"/>
<accession>A0A3M7QKG6</accession>
<dbReference type="AlphaFoldDB" id="A0A3M7QKG6"/>
<comment type="caution">
    <text evidence="1">The sequence shown here is derived from an EMBL/GenBank/DDBJ whole genome shotgun (WGS) entry which is preliminary data.</text>
</comment>
<dbReference type="Proteomes" id="UP000276133">
    <property type="component" value="Unassembled WGS sequence"/>
</dbReference>
<keyword evidence="2" id="KW-1185">Reference proteome</keyword>
<gene>
    <name evidence="1" type="ORF">BpHYR1_016722</name>
</gene>
<reference evidence="1 2" key="1">
    <citation type="journal article" date="2018" name="Sci. Rep.">
        <title>Genomic signatures of local adaptation to the degree of environmental predictability in rotifers.</title>
        <authorList>
            <person name="Franch-Gras L."/>
            <person name="Hahn C."/>
            <person name="Garcia-Roger E.M."/>
            <person name="Carmona M.J."/>
            <person name="Serra M."/>
            <person name="Gomez A."/>
        </authorList>
    </citation>
    <scope>NUCLEOTIDE SEQUENCE [LARGE SCALE GENOMIC DNA]</scope>
    <source>
        <strain evidence="1">HYR1</strain>
    </source>
</reference>
<dbReference type="EMBL" id="REGN01005847">
    <property type="protein sequence ID" value="RNA11800.1"/>
    <property type="molecule type" value="Genomic_DNA"/>
</dbReference>